<feature type="signal peptide" evidence="1">
    <location>
        <begin position="1"/>
        <end position="17"/>
    </location>
</feature>
<dbReference type="Proteomes" id="UP000053144">
    <property type="component" value="Chromosome 7"/>
</dbReference>
<dbReference type="InterPro" id="IPR025521">
    <property type="entry name" value="Neprosin_propep"/>
</dbReference>
<dbReference type="PROSITE" id="PS52045">
    <property type="entry name" value="NEPROSIN_PEP_CD"/>
    <property type="match status" value="1"/>
</dbReference>
<reference evidence="4" key="1">
    <citation type="journal article" date="2015" name="Proc. Natl. Acad. Sci. U.S.A.">
        <title>Genome sequencing of adzuki bean (Vigna angularis) provides insight into high starch and low fat accumulation and domestication.</title>
        <authorList>
            <person name="Yang K."/>
            <person name="Tian Z."/>
            <person name="Chen C."/>
            <person name="Luo L."/>
            <person name="Zhao B."/>
            <person name="Wang Z."/>
            <person name="Yu L."/>
            <person name="Li Y."/>
            <person name="Sun Y."/>
            <person name="Li W."/>
            <person name="Chen Y."/>
            <person name="Li Y."/>
            <person name="Zhang Y."/>
            <person name="Ai D."/>
            <person name="Zhao J."/>
            <person name="Shang C."/>
            <person name="Ma Y."/>
            <person name="Wu B."/>
            <person name="Wang M."/>
            <person name="Gao L."/>
            <person name="Sun D."/>
            <person name="Zhang P."/>
            <person name="Guo F."/>
            <person name="Wang W."/>
            <person name="Li Y."/>
            <person name="Wang J."/>
            <person name="Varshney R.K."/>
            <person name="Wang J."/>
            <person name="Ling H.Q."/>
            <person name="Wan P."/>
        </authorList>
    </citation>
    <scope>NUCLEOTIDE SEQUENCE</scope>
    <source>
        <strain evidence="4">cv. Jingnong 6</strain>
    </source>
</reference>
<dbReference type="PANTHER" id="PTHR31589">
    <property type="entry name" value="PROTEIN, PUTATIVE (DUF239)-RELATED-RELATED"/>
    <property type="match status" value="1"/>
</dbReference>
<dbReference type="Pfam" id="PF14365">
    <property type="entry name" value="Neprosin_AP"/>
    <property type="match status" value="1"/>
</dbReference>
<sequence>MIHILFFVFCLVNSHDSNRVHGIQHTLQEEDLELEREFQLINKSPLKSIHTKYGFIVDCIDIYKQPVFDHPLLKNHKLQRKPSFQNSFEKVTVKNSSTKFAFGLEKDECPRGTVPIRRITKDNLIQSKLLFNDHVLSGSFPGVHVAEVYLESLYGPYYKVTGTNSIYNPKIDRKDQLSFSYMWVRNGPIDAANKISVGWHVAPRIYGDSVTYIFAAWTDPKTNNWWLNVDGANIGYFPSKLFSNMSSADEVGWGGRTITSANTPSPPMGSAYFPDKNFVHACYFRQVSFQNESRQDYGPRISQTRLRNDNSDCFGVDYYGNVGREFGYSLQFGGPGGKCDN</sequence>
<keyword evidence="1" id="KW-0732">Signal</keyword>
<proteinExistence type="predicted"/>
<evidence type="ECO:0000313" key="3">
    <source>
        <dbReference type="EMBL" id="KOM47096.1"/>
    </source>
</evidence>
<dbReference type="Pfam" id="PF03080">
    <property type="entry name" value="Neprosin"/>
    <property type="match status" value="1"/>
</dbReference>
<evidence type="ECO:0000313" key="4">
    <source>
        <dbReference type="Proteomes" id="UP000053144"/>
    </source>
</evidence>
<dbReference type="EMBL" id="CM003377">
    <property type="protein sequence ID" value="KOM47096.1"/>
    <property type="molecule type" value="Genomic_DNA"/>
</dbReference>
<accession>A0A0L9UWJ5</accession>
<dbReference type="OMA" id="WLNIENT"/>
<protein>
    <recommendedName>
        <fullName evidence="2">Neprosin PEP catalytic domain-containing protein</fullName>
    </recommendedName>
</protein>
<feature type="chain" id="PRO_5005596082" description="Neprosin PEP catalytic domain-containing protein" evidence="1">
    <location>
        <begin position="18"/>
        <end position="341"/>
    </location>
</feature>
<evidence type="ECO:0000256" key="1">
    <source>
        <dbReference type="SAM" id="SignalP"/>
    </source>
</evidence>
<dbReference type="InterPro" id="IPR053168">
    <property type="entry name" value="Glutamic_endopeptidase"/>
</dbReference>
<dbReference type="Gene3D" id="3.90.1320.10">
    <property type="entry name" value="Outer-capsid protein sigma 3, large lobe"/>
    <property type="match status" value="1"/>
</dbReference>
<dbReference type="InterPro" id="IPR004314">
    <property type="entry name" value="Neprosin"/>
</dbReference>
<dbReference type="PANTHER" id="PTHR31589:SF223">
    <property type="entry name" value="PROTEIN, PUTATIVE (DUF239)-RELATED"/>
    <property type="match status" value="1"/>
</dbReference>
<gene>
    <name evidence="3" type="ORF">LR48_Vigan07g080000</name>
</gene>
<organism evidence="3 4">
    <name type="scientific">Phaseolus angularis</name>
    <name type="common">Azuki bean</name>
    <name type="synonym">Vigna angularis</name>
    <dbReference type="NCBI Taxonomy" id="3914"/>
    <lineage>
        <taxon>Eukaryota</taxon>
        <taxon>Viridiplantae</taxon>
        <taxon>Streptophyta</taxon>
        <taxon>Embryophyta</taxon>
        <taxon>Tracheophyta</taxon>
        <taxon>Spermatophyta</taxon>
        <taxon>Magnoliopsida</taxon>
        <taxon>eudicotyledons</taxon>
        <taxon>Gunneridae</taxon>
        <taxon>Pentapetalae</taxon>
        <taxon>rosids</taxon>
        <taxon>fabids</taxon>
        <taxon>Fabales</taxon>
        <taxon>Fabaceae</taxon>
        <taxon>Papilionoideae</taxon>
        <taxon>50 kb inversion clade</taxon>
        <taxon>NPAAA clade</taxon>
        <taxon>indigoferoid/millettioid clade</taxon>
        <taxon>Phaseoleae</taxon>
        <taxon>Vigna</taxon>
    </lineage>
</organism>
<dbReference type="Gramene" id="KOM47096">
    <property type="protein sequence ID" value="KOM47096"/>
    <property type="gene ID" value="LR48_Vigan07g080000"/>
</dbReference>
<dbReference type="AlphaFoldDB" id="A0A0L9UWJ5"/>
<feature type="domain" description="Neprosin PEP catalytic" evidence="2">
    <location>
        <begin position="91"/>
        <end position="340"/>
    </location>
</feature>
<dbReference type="STRING" id="3914.A0A0L9UWJ5"/>
<evidence type="ECO:0000259" key="2">
    <source>
        <dbReference type="PROSITE" id="PS52045"/>
    </source>
</evidence>
<name>A0A0L9UWJ5_PHAAN</name>